<dbReference type="Proteomes" id="UP000176593">
    <property type="component" value="Unassembled WGS sequence"/>
</dbReference>
<evidence type="ECO:0000313" key="2">
    <source>
        <dbReference type="EMBL" id="OGL88202.1"/>
    </source>
</evidence>
<comment type="caution">
    <text evidence="2">The sequence shown here is derived from an EMBL/GenBank/DDBJ whole genome shotgun (WGS) entry which is preliminary data.</text>
</comment>
<dbReference type="PROSITE" id="PS51257">
    <property type="entry name" value="PROKAR_LIPOPROTEIN"/>
    <property type="match status" value="1"/>
</dbReference>
<proteinExistence type="predicted"/>
<protein>
    <submittedName>
        <fullName evidence="2">Uncharacterized protein</fullName>
    </submittedName>
</protein>
<dbReference type="Pfam" id="PF11617">
    <property type="entry name" value="Cu-binding_MopE"/>
    <property type="match status" value="3"/>
</dbReference>
<accession>A0A1F7VCD4</accession>
<gene>
    <name evidence="2" type="ORF">A3I41_00540</name>
</gene>
<reference evidence="2 3" key="1">
    <citation type="journal article" date="2016" name="Nat. Commun.">
        <title>Thousands of microbial genomes shed light on interconnected biogeochemical processes in an aquifer system.</title>
        <authorList>
            <person name="Anantharaman K."/>
            <person name="Brown C.T."/>
            <person name="Hug L.A."/>
            <person name="Sharon I."/>
            <person name="Castelle C.J."/>
            <person name="Probst A.J."/>
            <person name="Thomas B.C."/>
            <person name="Singh A."/>
            <person name="Wilkins M.J."/>
            <person name="Karaoz U."/>
            <person name="Brodie E.L."/>
            <person name="Williams K.H."/>
            <person name="Hubbard S.S."/>
            <person name="Banfield J.F."/>
        </authorList>
    </citation>
    <scope>NUCLEOTIDE SEQUENCE [LARGE SCALE GENOMIC DNA]</scope>
</reference>
<dbReference type="InterPro" id="IPR021655">
    <property type="entry name" value="Put_metal-bd"/>
</dbReference>
<evidence type="ECO:0000313" key="3">
    <source>
        <dbReference type="Proteomes" id="UP000176593"/>
    </source>
</evidence>
<dbReference type="AlphaFoldDB" id="A0A1F7VCD4"/>
<name>A0A1F7VCD4_9BACT</name>
<feature type="region of interest" description="Disordered" evidence="1">
    <location>
        <begin position="90"/>
        <end position="117"/>
    </location>
</feature>
<sequence length="446" mass="47784">MKYGISFLVSLFLLAACETTNVYPTEVVEVPKAETAVSCSAVDPTQIEIKLDCASVGAFQHGDSCISNCTLCSSQEICIDTDGDKWKDTCVQGETPLETPPAHEPTATTEAPPAREPPVEVQCGGTFGMIGTPCSGAFGACAENGVLECADGEWECSTDVKGSESLATVELCDGKDNDCDGETDEDYTSDLGKQCFGLNQCGLGPGVVVCNKKGEIAQLSCTVGTPSTAYATLDSPELCDDIDNNCDGKIDEGCALKVDPSEEDNDKDSYMALNDCDDNDALIHPGLDNCPTFQGLTKDSYKLVLVWGGAENSPYTANAYFKFGKSAVELQFSSKVFFDNTWEVKSFPQYNYTATDLEKQSSHVAFNVFGYPGYWYLCSGNVVDTISFALSKELPKVYLISGGVWKEVGSKLEVLAANDLEVVKGPIYGGDYNKSKPAYCAAMLQL</sequence>
<organism evidence="2 3">
    <name type="scientific">Candidatus Uhrbacteria bacterium RIFCSPLOWO2_02_FULL_48_18</name>
    <dbReference type="NCBI Taxonomy" id="1802408"/>
    <lineage>
        <taxon>Bacteria</taxon>
        <taxon>Candidatus Uhriibacteriota</taxon>
    </lineage>
</organism>
<dbReference type="EMBL" id="MGEQ01000001">
    <property type="protein sequence ID" value="OGL88202.1"/>
    <property type="molecule type" value="Genomic_DNA"/>
</dbReference>
<evidence type="ECO:0000256" key="1">
    <source>
        <dbReference type="SAM" id="MobiDB-lite"/>
    </source>
</evidence>